<proteinExistence type="predicted"/>
<gene>
    <name evidence="1" type="ORF">AB6724_21645</name>
</gene>
<accession>A0ABV4A1H2</accession>
<evidence type="ECO:0000313" key="1">
    <source>
        <dbReference type="EMBL" id="MEX8195435.1"/>
    </source>
</evidence>
<comment type="caution">
    <text evidence="1">The sequence shown here is derived from an EMBL/GenBank/DDBJ whole genome shotgun (WGS) entry which is preliminary data.</text>
</comment>
<keyword evidence="2" id="KW-1185">Reference proteome</keyword>
<dbReference type="RefSeq" id="WP_369340603.1">
    <property type="nucleotide sequence ID" value="NZ_JBFYGN010000055.1"/>
</dbReference>
<evidence type="ECO:0000313" key="2">
    <source>
        <dbReference type="Proteomes" id="UP001561046"/>
    </source>
</evidence>
<dbReference type="Proteomes" id="UP001561046">
    <property type="component" value="Unassembled WGS sequence"/>
</dbReference>
<reference evidence="1 2" key="1">
    <citation type="journal article" date="2013" name="Int. J. Syst. Evol. Microbiol.">
        <title>Comamonas guangdongensis sp. nov., isolated from subterranean forest sediment, and emended description of the genus Comamonas.</title>
        <authorList>
            <person name="Zhang J."/>
            <person name="Wang Y."/>
            <person name="Zhou S."/>
            <person name="Wu C."/>
            <person name="He J."/>
            <person name="Li F."/>
        </authorList>
    </citation>
    <scope>NUCLEOTIDE SEQUENCE [LARGE SCALE GENOMIC DNA]</scope>
    <source>
        <strain evidence="1 2">CCTCC AB2011133</strain>
    </source>
</reference>
<name>A0ABV4A1H2_9BURK</name>
<dbReference type="EMBL" id="JBFYGN010000055">
    <property type="protein sequence ID" value="MEX8195435.1"/>
    <property type="molecule type" value="Genomic_DNA"/>
</dbReference>
<protein>
    <submittedName>
        <fullName evidence="1">Uncharacterized protein</fullName>
    </submittedName>
</protein>
<sequence>MTRINTTEIWERHGYRVERIERPMGTPQRNVYGPDGVLLLEDAEYSDEIRALRDLGFIE</sequence>
<organism evidence="1 2">
    <name type="scientific">Comamonas guangdongensis</name>
    <dbReference type="NCBI Taxonomy" id="510515"/>
    <lineage>
        <taxon>Bacteria</taxon>
        <taxon>Pseudomonadati</taxon>
        <taxon>Pseudomonadota</taxon>
        <taxon>Betaproteobacteria</taxon>
        <taxon>Burkholderiales</taxon>
        <taxon>Comamonadaceae</taxon>
        <taxon>Comamonas</taxon>
    </lineage>
</organism>